<dbReference type="InterPro" id="IPR050925">
    <property type="entry name" value="Rhomboid_protease_S54"/>
</dbReference>
<feature type="transmembrane region" description="Helical" evidence="7">
    <location>
        <begin position="154"/>
        <end position="174"/>
    </location>
</feature>
<keyword evidence="4" id="KW-0378">Hydrolase</keyword>
<dbReference type="EMBL" id="CP078074">
    <property type="protein sequence ID" value="QXL90181.1"/>
    <property type="molecule type" value="Genomic_DNA"/>
</dbReference>
<gene>
    <name evidence="9" type="ORF">KUL25_21610</name>
</gene>
<feature type="transmembrane region" description="Helical" evidence="7">
    <location>
        <begin position="210"/>
        <end position="227"/>
    </location>
</feature>
<dbReference type="InterPro" id="IPR035952">
    <property type="entry name" value="Rhomboid-like_sf"/>
</dbReference>
<dbReference type="InterPro" id="IPR022764">
    <property type="entry name" value="Peptidase_S54_rhomboid_dom"/>
</dbReference>
<keyword evidence="10" id="KW-1185">Reference proteome</keyword>
<dbReference type="PANTHER" id="PTHR43731">
    <property type="entry name" value="RHOMBOID PROTEASE"/>
    <property type="match status" value="1"/>
</dbReference>
<dbReference type="Proteomes" id="UP000693972">
    <property type="component" value="Unassembled WGS sequence"/>
</dbReference>
<keyword evidence="9" id="KW-0645">Protease</keyword>
<evidence type="ECO:0000256" key="6">
    <source>
        <dbReference type="ARBA" id="ARBA00023136"/>
    </source>
</evidence>
<comment type="subcellular location">
    <subcellularLocation>
        <location evidence="1">Membrane</location>
        <topology evidence="1">Multi-pass membrane protein</topology>
    </subcellularLocation>
</comment>
<evidence type="ECO:0000256" key="7">
    <source>
        <dbReference type="SAM" id="Phobius"/>
    </source>
</evidence>
<reference evidence="9 10" key="1">
    <citation type="submission" date="2021-07" db="EMBL/GenBank/DDBJ databases">
        <title>Karlodiniumbacter phycospheric gen. nov., sp. nov., a phycosphere bacterium isolated from karlodinium veneficum.</title>
        <authorList>
            <person name="Peng Y."/>
            <person name="Jiang L."/>
            <person name="Lee J."/>
        </authorList>
    </citation>
    <scope>NUCLEOTIDE SEQUENCE</scope>
    <source>
        <strain evidence="9 10">N5</strain>
    </source>
</reference>
<keyword evidence="6 7" id="KW-0472">Membrane</keyword>
<comment type="similarity">
    <text evidence="2">Belongs to the peptidase S54 family.</text>
</comment>
<evidence type="ECO:0000256" key="1">
    <source>
        <dbReference type="ARBA" id="ARBA00004141"/>
    </source>
</evidence>
<protein>
    <submittedName>
        <fullName evidence="9">Rhomboid family intramembrane serine protease</fullName>
    </submittedName>
</protein>
<feature type="transmembrane region" description="Helical" evidence="7">
    <location>
        <begin position="186"/>
        <end position="204"/>
    </location>
</feature>
<keyword evidence="3 7" id="KW-0812">Transmembrane</keyword>
<dbReference type="RefSeq" id="WP_257894930.1">
    <property type="nucleotide sequence ID" value="NZ_JAIMBW010000002.1"/>
</dbReference>
<dbReference type="GO" id="GO:0004252">
    <property type="term" value="F:serine-type endopeptidase activity"/>
    <property type="evidence" value="ECO:0007669"/>
    <property type="project" value="InterPro"/>
</dbReference>
<dbReference type="AlphaFoldDB" id="A0A975U0H7"/>
<dbReference type="SUPFAM" id="SSF144091">
    <property type="entry name" value="Rhomboid-like"/>
    <property type="match status" value="1"/>
</dbReference>
<evidence type="ECO:0000313" key="10">
    <source>
        <dbReference type="Proteomes" id="UP000693972"/>
    </source>
</evidence>
<dbReference type="GO" id="GO:0006508">
    <property type="term" value="P:proteolysis"/>
    <property type="evidence" value="ECO:0007669"/>
    <property type="project" value="UniProtKB-KW"/>
</dbReference>
<dbReference type="GO" id="GO:0016020">
    <property type="term" value="C:membrane"/>
    <property type="evidence" value="ECO:0007669"/>
    <property type="project" value="UniProtKB-SubCell"/>
</dbReference>
<accession>A0A975U0H7</accession>
<keyword evidence="5 7" id="KW-1133">Transmembrane helix</keyword>
<evidence type="ECO:0000313" key="9">
    <source>
        <dbReference type="EMBL" id="QXL90181.1"/>
    </source>
</evidence>
<feature type="transmembrane region" description="Helical" evidence="7">
    <location>
        <begin position="129"/>
        <end position="148"/>
    </location>
</feature>
<dbReference type="EMBL" id="JAIMBW010000002">
    <property type="protein sequence ID" value="MBY4895367.1"/>
    <property type="molecule type" value="Genomic_DNA"/>
</dbReference>
<feature type="domain" description="Peptidase S54 rhomboid" evidence="8">
    <location>
        <begin position="92"/>
        <end position="227"/>
    </location>
</feature>
<evidence type="ECO:0000256" key="5">
    <source>
        <dbReference type="ARBA" id="ARBA00022989"/>
    </source>
</evidence>
<evidence type="ECO:0000259" key="8">
    <source>
        <dbReference type="Pfam" id="PF01694"/>
    </source>
</evidence>
<name>A0A975U0H7_9RHOB</name>
<evidence type="ECO:0000256" key="2">
    <source>
        <dbReference type="ARBA" id="ARBA00009045"/>
    </source>
</evidence>
<proteinExistence type="inferred from homology"/>
<evidence type="ECO:0000256" key="3">
    <source>
        <dbReference type="ARBA" id="ARBA00022692"/>
    </source>
</evidence>
<dbReference type="PANTHER" id="PTHR43731:SF14">
    <property type="entry name" value="PRESENILIN-ASSOCIATED RHOMBOID-LIKE PROTEIN, MITOCHONDRIAL"/>
    <property type="match status" value="1"/>
</dbReference>
<dbReference type="Pfam" id="PF01694">
    <property type="entry name" value="Rhomboid"/>
    <property type="match status" value="1"/>
</dbReference>
<sequence>MARARKTTTDEAETLSAGPTLPSSAPLYHPSAPWLLATMVALMSIVELGLLGSDYGLWGSSRLRQSAYEWYGFWPGLLQGWDPNYTLQPYTMFLSYAGLHGGPGHLAMNMITLWSLGAEIIARVGRLRFIVLYLGTAIGGAAGYGLLATTIQPMVGASGALFGLAGGLMAWAYVDRFTARAGLWPIARVAALLIAINIAMYWALDGQLAWQTHLGGFLAGWVLAMLIDPRGRPADP</sequence>
<dbReference type="Gene3D" id="1.20.1540.10">
    <property type="entry name" value="Rhomboid-like"/>
    <property type="match status" value="1"/>
</dbReference>
<organism evidence="9">
    <name type="scientific">Gymnodinialimonas phycosphaerae</name>
    <dbReference type="NCBI Taxonomy" id="2841589"/>
    <lineage>
        <taxon>Bacteria</taxon>
        <taxon>Pseudomonadati</taxon>
        <taxon>Pseudomonadota</taxon>
        <taxon>Alphaproteobacteria</taxon>
        <taxon>Rhodobacterales</taxon>
        <taxon>Paracoccaceae</taxon>
        <taxon>Gymnodinialimonas</taxon>
    </lineage>
</organism>
<evidence type="ECO:0000256" key="4">
    <source>
        <dbReference type="ARBA" id="ARBA00022801"/>
    </source>
</evidence>